<sequence>MVLLPAWELLPALCSEFRLQNNMTSAIAPLVNSLMNSGSVNDAMNPVTEKMMESTKIVKKYYDDHSYTDHHGSYGHHHHSYGRGKGSKKSNRSIALSALTLLAFLFFLHILQQCLQEQMDNMTPQMVVMQATINAAREAEAKLKEAQKRVGEGNGEEKKDPGVVEESTVDQKGVEGLYIYDRVPTKMNTKGGFGNV</sequence>
<keyword evidence="4" id="KW-1185">Reference proteome</keyword>
<organism evidence="3 4">
    <name type="scientific">Acanthoscelides obtectus</name>
    <name type="common">Bean weevil</name>
    <name type="synonym">Bruchus obtectus</name>
    <dbReference type="NCBI Taxonomy" id="200917"/>
    <lineage>
        <taxon>Eukaryota</taxon>
        <taxon>Metazoa</taxon>
        <taxon>Ecdysozoa</taxon>
        <taxon>Arthropoda</taxon>
        <taxon>Hexapoda</taxon>
        <taxon>Insecta</taxon>
        <taxon>Pterygota</taxon>
        <taxon>Neoptera</taxon>
        <taxon>Endopterygota</taxon>
        <taxon>Coleoptera</taxon>
        <taxon>Polyphaga</taxon>
        <taxon>Cucujiformia</taxon>
        <taxon>Chrysomeloidea</taxon>
        <taxon>Chrysomelidae</taxon>
        <taxon>Bruchinae</taxon>
        <taxon>Bruchini</taxon>
        <taxon>Acanthoscelides</taxon>
    </lineage>
</organism>
<dbReference type="EMBL" id="CAKOFQ010007213">
    <property type="protein sequence ID" value="CAH1995036.1"/>
    <property type="molecule type" value="Genomic_DNA"/>
</dbReference>
<feature type="region of interest" description="Disordered" evidence="1">
    <location>
        <begin position="144"/>
        <end position="169"/>
    </location>
</feature>
<keyword evidence="2" id="KW-0812">Transmembrane</keyword>
<evidence type="ECO:0000313" key="4">
    <source>
        <dbReference type="Proteomes" id="UP001152888"/>
    </source>
</evidence>
<protein>
    <submittedName>
        <fullName evidence="3">Uncharacterized protein</fullName>
    </submittedName>
</protein>
<accession>A0A9P0PRK3</accession>
<evidence type="ECO:0000256" key="2">
    <source>
        <dbReference type="SAM" id="Phobius"/>
    </source>
</evidence>
<reference evidence="3" key="1">
    <citation type="submission" date="2022-03" db="EMBL/GenBank/DDBJ databases">
        <authorList>
            <person name="Sayadi A."/>
        </authorList>
    </citation>
    <scope>NUCLEOTIDE SEQUENCE</scope>
</reference>
<dbReference type="OrthoDB" id="6746344at2759"/>
<comment type="caution">
    <text evidence="3">The sequence shown here is derived from an EMBL/GenBank/DDBJ whole genome shotgun (WGS) entry which is preliminary data.</text>
</comment>
<proteinExistence type="predicted"/>
<feature type="transmembrane region" description="Helical" evidence="2">
    <location>
        <begin position="93"/>
        <end position="111"/>
    </location>
</feature>
<name>A0A9P0PRK3_ACAOB</name>
<keyword evidence="2" id="KW-1133">Transmembrane helix</keyword>
<evidence type="ECO:0000256" key="1">
    <source>
        <dbReference type="SAM" id="MobiDB-lite"/>
    </source>
</evidence>
<evidence type="ECO:0000313" key="3">
    <source>
        <dbReference type="EMBL" id="CAH1995036.1"/>
    </source>
</evidence>
<feature type="compositionally biased region" description="Basic and acidic residues" evidence="1">
    <location>
        <begin position="144"/>
        <end position="162"/>
    </location>
</feature>
<keyword evidence="2" id="KW-0472">Membrane</keyword>
<dbReference type="AlphaFoldDB" id="A0A9P0PRK3"/>
<gene>
    <name evidence="3" type="ORF">ACAOBT_LOCUS22362</name>
</gene>
<dbReference type="Proteomes" id="UP001152888">
    <property type="component" value="Unassembled WGS sequence"/>
</dbReference>